<evidence type="ECO:0000313" key="11">
    <source>
        <dbReference type="Proteomes" id="UP000242875"/>
    </source>
</evidence>
<comment type="function">
    <text evidence="6">The pyruvate dehydrogenase complex catalyzes the overall conversion of pyruvate to acetyl-CoA and CO(2).</text>
</comment>
<dbReference type="FunFam" id="3.30.559.10:FF:000003">
    <property type="entry name" value="Acetyltransferase component of pyruvate dehydrogenase complex"/>
    <property type="match status" value="1"/>
</dbReference>
<dbReference type="GO" id="GO:0045254">
    <property type="term" value="C:pyruvate dehydrogenase complex"/>
    <property type="evidence" value="ECO:0007669"/>
    <property type="project" value="UniProtKB-UniRule"/>
</dbReference>
<dbReference type="Pfam" id="PF00198">
    <property type="entry name" value="2-oxoacid_dh"/>
    <property type="match status" value="1"/>
</dbReference>
<evidence type="ECO:0000256" key="7">
    <source>
        <dbReference type="SAM" id="MobiDB-lite"/>
    </source>
</evidence>
<dbReference type="PROSITE" id="PS00189">
    <property type="entry name" value="LIPOYL"/>
    <property type="match status" value="1"/>
</dbReference>
<evidence type="ECO:0000256" key="1">
    <source>
        <dbReference type="ARBA" id="ARBA00007317"/>
    </source>
</evidence>
<reference evidence="10 11" key="1">
    <citation type="journal article" date="2017" name="Mycologia">
        <title>Bifiguratus adelaidae, gen. et sp. nov., a new member of Mucoromycotina in endophytic and soil-dwelling habitats.</title>
        <authorList>
            <person name="Torres-Cruz T.J."/>
            <person name="Billingsley Tobias T.L."/>
            <person name="Almatruk M."/>
            <person name="Hesse C."/>
            <person name="Kuske C.R."/>
            <person name="Desiro A."/>
            <person name="Benucci G.M."/>
            <person name="Bonito G."/>
            <person name="Stajich J.E."/>
            <person name="Dunlap C."/>
            <person name="Arnold A.E."/>
            <person name="Porras-Alfaro A."/>
        </authorList>
    </citation>
    <scope>NUCLEOTIDE SEQUENCE [LARGE SCALE GENOMIC DNA]</scope>
    <source>
        <strain evidence="10 11">AZ0501</strain>
    </source>
</reference>
<feature type="domain" description="Lipoyl-binding" evidence="8">
    <location>
        <begin position="63"/>
        <end position="139"/>
    </location>
</feature>
<evidence type="ECO:0000256" key="4">
    <source>
        <dbReference type="ARBA" id="ARBA00022946"/>
    </source>
</evidence>
<dbReference type="Pfam" id="PF00364">
    <property type="entry name" value="Biotin_lipoyl"/>
    <property type="match status" value="1"/>
</dbReference>
<evidence type="ECO:0000259" key="9">
    <source>
        <dbReference type="PROSITE" id="PS51826"/>
    </source>
</evidence>
<comment type="cofactor">
    <cofactor evidence="6">
        <name>(R)-lipoate</name>
        <dbReference type="ChEBI" id="CHEBI:83088"/>
    </cofactor>
    <text evidence="6">Binds 1 lipoyl cofactor covalently.</text>
</comment>
<dbReference type="InterPro" id="IPR045257">
    <property type="entry name" value="E2/Pdx1"/>
</dbReference>
<comment type="similarity">
    <text evidence="1 6">Belongs to the 2-oxoacid dehydrogenase family.</text>
</comment>
<dbReference type="OrthoDB" id="537444at2759"/>
<evidence type="ECO:0000256" key="5">
    <source>
        <dbReference type="ARBA" id="ARBA00023315"/>
    </source>
</evidence>
<dbReference type="Gene3D" id="4.10.320.10">
    <property type="entry name" value="E3-binding domain"/>
    <property type="match status" value="1"/>
</dbReference>
<feature type="domain" description="Peripheral subunit-binding (PSBD)" evidence="9">
    <location>
        <begin position="222"/>
        <end position="259"/>
    </location>
</feature>
<dbReference type="FunFam" id="2.40.50.100:FF:000010">
    <property type="entry name" value="Acetyltransferase component of pyruvate dehydrogenase complex"/>
    <property type="match status" value="1"/>
</dbReference>
<dbReference type="InterPro" id="IPR023213">
    <property type="entry name" value="CAT-like_dom_sf"/>
</dbReference>
<dbReference type="GO" id="GO:0006086">
    <property type="term" value="P:pyruvate decarboxylation to acetyl-CoA"/>
    <property type="evidence" value="ECO:0007669"/>
    <property type="project" value="EnsemblFungi"/>
</dbReference>
<dbReference type="PROSITE" id="PS51826">
    <property type="entry name" value="PSBD"/>
    <property type="match status" value="1"/>
</dbReference>
<dbReference type="Proteomes" id="UP000242875">
    <property type="component" value="Unassembled WGS sequence"/>
</dbReference>
<proteinExistence type="inferred from homology"/>
<dbReference type="PANTHER" id="PTHR23151:SF90">
    <property type="entry name" value="DIHYDROLIPOYLLYSINE-RESIDUE ACETYLTRANSFERASE COMPONENT OF PYRUVATE DEHYDROGENASE COMPLEX, MITOCHONDRIAL-RELATED"/>
    <property type="match status" value="1"/>
</dbReference>
<dbReference type="SUPFAM" id="SSF47005">
    <property type="entry name" value="Peripheral subunit-binding domain of 2-oxo acid dehydrogenase complex"/>
    <property type="match status" value="1"/>
</dbReference>
<protein>
    <recommendedName>
        <fullName evidence="6">Acetyltransferase component of pyruvate dehydrogenase complex</fullName>
        <ecNumber evidence="6">2.3.1.12</ecNumber>
    </recommendedName>
</protein>
<keyword evidence="5 6" id="KW-0012">Acyltransferase</keyword>
<name>A0A261XVL4_9FUNG</name>
<dbReference type="EC" id="2.3.1.12" evidence="6"/>
<keyword evidence="11" id="KW-1185">Reference proteome</keyword>
<evidence type="ECO:0000256" key="3">
    <source>
        <dbReference type="ARBA" id="ARBA00022823"/>
    </source>
</evidence>
<keyword evidence="4" id="KW-0809">Transit peptide</keyword>
<dbReference type="SUPFAM" id="SSF52777">
    <property type="entry name" value="CoA-dependent acyltransferases"/>
    <property type="match status" value="1"/>
</dbReference>
<evidence type="ECO:0000256" key="6">
    <source>
        <dbReference type="RuleBase" id="RU361137"/>
    </source>
</evidence>
<organism evidence="10 11">
    <name type="scientific">Bifiguratus adelaidae</name>
    <dbReference type="NCBI Taxonomy" id="1938954"/>
    <lineage>
        <taxon>Eukaryota</taxon>
        <taxon>Fungi</taxon>
        <taxon>Fungi incertae sedis</taxon>
        <taxon>Mucoromycota</taxon>
        <taxon>Mucoromycotina</taxon>
        <taxon>Endogonomycetes</taxon>
        <taxon>Endogonales</taxon>
        <taxon>Endogonales incertae sedis</taxon>
        <taxon>Bifiguratus</taxon>
    </lineage>
</organism>
<dbReference type="AlphaFoldDB" id="A0A261XVL4"/>
<dbReference type="CDD" id="cd06849">
    <property type="entry name" value="lipoyl_domain"/>
    <property type="match status" value="1"/>
</dbReference>
<dbReference type="InterPro" id="IPR006257">
    <property type="entry name" value="LAT1"/>
</dbReference>
<dbReference type="Gene3D" id="2.40.50.100">
    <property type="match status" value="1"/>
</dbReference>
<dbReference type="InterPro" id="IPR000089">
    <property type="entry name" value="Biotin_lipoyl"/>
</dbReference>
<keyword evidence="2 6" id="KW-0808">Transferase</keyword>
<dbReference type="Gene3D" id="3.30.559.10">
    <property type="entry name" value="Chloramphenicol acetyltransferase-like domain"/>
    <property type="match status" value="1"/>
</dbReference>
<dbReference type="GO" id="GO:0004742">
    <property type="term" value="F:dihydrolipoyllysine-residue acetyltransferase activity"/>
    <property type="evidence" value="ECO:0007669"/>
    <property type="project" value="UniProtKB-UniRule"/>
</dbReference>
<dbReference type="PANTHER" id="PTHR23151">
    <property type="entry name" value="DIHYDROLIPOAMIDE ACETYL/SUCCINYL-TRANSFERASE-RELATED"/>
    <property type="match status" value="1"/>
</dbReference>
<comment type="subcellular location">
    <subcellularLocation>
        <location evidence="6">Mitochondrion</location>
    </subcellularLocation>
</comment>
<dbReference type="InterPro" id="IPR011053">
    <property type="entry name" value="Single_hybrid_motif"/>
</dbReference>
<keyword evidence="3 6" id="KW-0450">Lipoyl</keyword>
<dbReference type="NCBIfam" id="TIGR01349">
    <property type="entry name" value="PDHac_trf_mito"/>
    <property type="match status" value="1"/>
</dbReference>
<comment type="caution">
    <text evidence="10">The sequence shown here is derived from an EMBL/GenBank/DDBJ whole genome shotgun (WGS) entry which is preliminary data.</text>
</comment>
<feature type="compositionally biased region" description="Basic and acidic residues" evidence="7">
    <location>
        <begin position="178"/>
        <end position="194"/>
    </location>
</feature>
<dbReference type="PROSITE" id="PS50968">
    <property type="entry name" value="BIOTINYL_LIPOYL"/>
    <property type="match status" value="1"/>
</dbReference>
<dbReference type="InterPro" id="IPR004167">
    <property type="entry name" value="PSBD"/>
</dbReference>
<evidence type="ECO:0000259" key="8">
    <source>
        <dbReference type="PROSITE" id="PS50968"/>
    </source>
</evidence>
<dbReference type="InterPro" id="IPR003016">
    <property type="entry name" value="2-oxoA_DH_lipoyl-BS"/>
</dbReference>
<accession>A0A261XVL4</accession>
<evidence type="ECO:0000256" key="2">
    <source>
        <dbReference type="ARBA" id="ARBA00022679"/>
    </source>
</evidence>
<comment type="catalytic activity">
    <reaction evidence="6">
        <text>N(6)-[(R)-dihydrolipoyl]-L-lysyl-[protein] + acetyl-CoA = N(6)-[(R)-S(8)-acetyldihydrolipoyl]-L-lysyl-[protein] + CoA</text>
        <dbReference type="Rhea" id="RHEA:17017"/>
        <dbReference type="Rhea" id="RHEA-COMP:10475"/>
        <dbReference type="Rhea" id="RHEA-COMP:10478"/>
        <dbReference type="ChEBI" id="CHEBI:57287"/>
        <dbReference type="ChEBI" id="CHEBI:57288"/>
        <dbReference type="ChEBI" id="CHEBI:83100"/>
        <dbReference type="ChEBI" id="CHEBI:83111"/>
        <dbReference type="EC" id="2.3.1.12"/>
    </reaction>
</comment>
<dbReference type="GO" id="GO:0005739">
    <property type="term" value="C:mitochondrion"/>
    <property type="evidence" value="ECO:0007669"/>
    <property type="project" value="UniProtKB-SubCell"/>
</dbReference>
<evidence type="ECO:0000313" key="10">
    <source>
        <dbReference type="EMBL" id="OZJ02390.1"/>
    </source>
</evidence>
<dbReference type="InterPro" id="IPR036625">
    <property type="entry name" value="E3-bd_dom_sf"/>
</dbReference>
<feature type="region of interest" description="Disordered" evidence="7">
    <location>
        <begin position="159"/>
        <end position="221"/>
    </location>
</feature>
<sequence>MLRLARPARVLLRAAVAHGRLPVRAYSVRVTAVRATPTLAVHYAHYMPTGSKRFYASDAFPAHQKVEMPALSPTMTQGNIGTWQKKVGDAIAPGDVLVEIETDKAQMDFECQEEGYLAKVLVDSGAKDVKVGTLIAIMVEDEADVEKFANFSIDDVKGSSGAKAAVTGEEGQVPSEGEAGKESATKEANAENKGQKPTKAPEAQRSRSPGPATSGGSGDRIMASPMAQKLANEMGIDIGEVTGTGPGGRVTKSDVENYKPSAKAAPSAAAPAPSKAAPAAAAPSANYTDIPVSNMRKVIAQRLLESKQTVPHYYLTMEVEMDKINKLREVLNSEGEGKYKLSVNDFVIKAAALALKAHPEANSSWQGDVIRQYNTADISIAVATPTGLITPIVTSAETKGLSTISNSVKDLATRARAGKLQPQEYQGGSFSISNLGMYGITQFSAIINPPQGAILAVGGTEKKLIPDETKENGMRVANVMQVSLSADHRVIDGAVGATWLKSFKGFMENPLKMLL</sequence>
<dbReference type="Pfam" id="PF02817">
    <property type="entry name" value="E3_binding"/>
    <property type="match status" value="1"/>
</dbReference>
<gene>
    <name evidence="10" type="ORF">BZG36_04887</name>
</gene>
<dbReference type="InterPro" id="IPR001078">
    <property type="entry name" value="2-oxoacid_DH_actylTfrase"/>
</dbReference>
<dbReference type="EMBL" id="MVBO01000156">
    <property type="protein sequence ID" value="OZJ02390.1"/>
    <property type="molecule type" value="Genomic_DNA"/>
</dbReference>
<dbReference type="SUPFAM" id="SSF51230">
    <property type="entry name" value="Single hybrid motif"/>
    <property type="match status" value="1"/>
</dbReference>